<dbReference type="NCBIfam" id="TIGR04391">
    <property type="entry name" value="CcmD_alt_fam"/>
    <property type="match status" value="1"/>
</dbReference>
<dbReference type="AlphaFoldDB" id="A0A953HRV4"/>
<keyword evidence="1" id="KW-1133">Transmembrane helix</keyword>
<dbReference type="Pfam" id="PF20077">
    <property type="entry name" value="CcmD_alt"/>
    <property type="match status" value="1"/>
</dbReference>
<reference evidence="2" key="1">
    <citation type="submission" date="2021-06" db="EMBL/GenBank/DDBJ databases">
        <title>44 bacteria genomes isolated from Dapeng, Shenzhen.</title>
        <authorList>
            <person name="Zheng W."/>
            <person name="Yu S."/>
            <person name="Huang Y."/>
        </authorList>
    </citation>
    <scope>NUCLEOTIDE SEQUENCE</scope>
    <source>
        <strain evidence="2">DP5N28-2</strain>
    </source>
</reference>
<sequence length="61" mass="6980">MTNVAIFVAQIILAGDFMHSMGKMYVVVAVVVLVLLGIFSYLIFMDRKIAKLEKRFNRKND</sequence>
<organism evidence="2 3">
    <name type="scientific">Membranihabitans marinus</name>
    <dbReference type="NCBI Taxonomy" id="1227546"/>
    <lineage>
        <taxon>Bacteria</taxon>
        <taxon>Pseudomonadati</taxon>
        <taxon>Bacteroidota</taxon>
        <taxon>Saprospiria</taxon>
        <taxon>Saprospirales</taxon>
        <taxon>Saprospiraceae</taxon>
        <taxon>Membranihabitans</taxon>
    </lineage>
</organism>
<accession>A0A953HRV4</accession>
<evidence type="ECO:0000256" key="1">
    <source>
        <dbReference type="SAM" id="Phobius"/>
    </source>
</evidence>
<proteinExistence type="predicted"/>
<gene>
    <name evidence="2" type="ORF">KUV50_18295</name>
</gene>
<comment type="caution">
    <text evidence="2">The sequence shown here is derived from an EMBL/GenBank/DDBJ whole genome shotgun (WGS) entry which is preliminary data.</text>
</comment>
<keyword evidence="1" id="KW-0812">Transmembrane</keyword>
<protein>
    <submittedName>
        <fullName evidence="2">CcmD family protein</fullName>
    </submittedName>
</protein>
<name>A0A953HRV4_9BACT</name>
<dbReference type="EMBL" id="JAHVHU010000023">
    <property type="protein sequence ID" value="MBY5960109.1"/>
    <property type="molecule type" value="Genomic_DNA"/>
</dbReference>
<feature type="transmembrane region" description="Helical" evidence="1">
    <location>
        <begin position="24"/>
        <end position="44"/>
    </location>
</feature>
<keyword evidence="1" id="KW-0472">Membrane</keyword>
<evidence type="ECO:0000313" key="2">
    <source>
        <dbReference type="EMBL" id="MBY5960109.1"/>
    </source>
</evidence>
<evidence type="ECO:0000313" key="3">
    <source>
        <dbReference type="Proteomes" id="UP000753961"/>
    </source>
</evidence>
<keyword evidence="3" id="KW-1185">Reference proteome</keyword>
<dbReference type="Proteomes" id="UP000753961">
    <property type="component" value="Unassembled WGS sequence"/>
</dbReference>
<dbReference type="InterPro" id="IPR030888">
    <property type="entry name" value="Put_ccm"/>
</dbReference>